<name>A0A2X2C6U6_PROMI</name>
<sequence length="107" mass="11733">MKKNILGMLFALLPMGVANAAYLSNDYPVCISEDSFNRLSAAAKHKDLDAIEKMLASECTYVKDGTEIEKVVSQGWTSGIAHVKVYVSGNFIDLWTNSENLKSGTKE</sequence>
<organism evidence="2 3">
    <name type="scientific">Proteus mirabilis</name>
    <dbReference type="NCBI Taxonomy" id="584"/>
    <lineage>
        <taxon>Bacteria</taxon>
        <taxon>Pseudomonadati</taxon>
        <taxon>Pseudomonadota</taxon>
        <taxon>Gammaproteobacteria</taxon>
        <taxon>Enterobacterales</taxon>
        <taxon>Morganellaceae</taxon>
        <taxon>Proteus</taxon>
    </lineage>
</organism>
<dbReference type="RefSeq" id="WP_071233996.1">
    <property type="nucleotide sequence ID" value="NZ_CAXOLT010000019.1"/>
</dbReference>
<gene>
    <name evidence="2" type="ORF">NCTC10975_04708</name>
</gene>
<dbReference type="AlphaFoldDB" id="A0A2X2C6U6"/>
<dbReference type="Proteomes" id="UP000251485">
    <property type="component" value="Unassembled WGS sequence"/>
</dbReference>
<evidence type="ECO:0000256" key="1">
    <source>
        <dbReference type="SAM" id="SignalP"/>
    </source>
</evidence>
<evidence type="ECO:0000313" key="3">
    <source>
        <dbReference type="Proteomes" id="UP000251485"/>
    </source>
</evidence>
<accession>A0A2X2C6U6</accession>
<feature type="chain" id="PRO_5016061060" evidence="1">
    <location>
        <begin position="21"/>
        <end position="107"/>
    </location>
</feature>
<reference evidence="2 3" key="1">
    <citation type="submission" date="2018-06" db="EMBL/GenBank/DDBJ databases">
        <authorList>
            <consortium name="Pathogen Informatics"/>
            <person name="Doyle S."/>
        </authorList>
    </citation>
    <scope>NUCLEOTIDE SEQUENCE [LARGE SCALE GENOMIC DNA]</scope>
    <source>
        <strain evidence="2 3">NCTC10975</strain>
    </source>
</reference>
<feature type="signal peptide" evidence="1">
    <location>
        <begin position="1"/>
        <end position="20"/>
    </location>
</feature>
<proteinExistence type="predicted"/>
<keyword evidence="1" id="KW-0732">Signal</keyword>
<evidence type="ECO:0000313" key="2">
    <source>
        <dbReference type="EMBL" id="SPZ02938.1"/>
    </source>
</evidence>
<protein>
    <submittedName>
        <fullName evidence="2">Uncharacterized protein</fullName>
    </submittedName>
</protein>
<dbReference type="EMBL" id="UAUE01000032">
    <property type="protein sequence ID" value="SPZ02938.1"/>
    <property type="molecule type" value="Genomic_DNA"/>
</dbReference>